<dbReference type="OrthoDB" id="2678417at2"/>
<name>A0A3Q8SBY5_9BACL</name>
<reference evidence="2 3" key="1">
    <citation type="submission" date="2018-11" db="EMBL/GenBank/DDBJ databases">
        <title>Genome sequencing of Paenibacillus lentus DSM25539(T).</title>
        <authorList>
            <person name="Kook J.-K."/>
            <person name="Park S.-N."/>
            <person name="Lim Y.K."/>
        </authorList>
    </citation>
    <scope>NUCLEOTIDE SEQUENCE [LARGE SCALE GENOMIC DNA]</scope>
    <source>
        <strain evidence="2 3">DSM 25539</strain>
    </source>
</reference>
<keyword evidence="3" id="KW-1185">Reference proteome</keyword>
<dbReference type="AlphaFoldDB" id="A0A3Q8SBY5"/>
<feature type="domain" description="Cell wall elongation regulator TseB-like" evidence="1">
    <location>
        <begin position="40"/>
        <end position="83"/>
    </location>
</feature>
<dbReference type="InterPro" id="IPR046350">
    <property type="entry name" value="Cystatin_sf"/>
</dbReference>
<evidence type="ECO:0000313" key="2">
    <source>
        <dbReference type="EMBL" id="AZK47210.1"/>
    </source>
</evidence>
<gene>
    <name evidence="2" type="ORF">EIM92_14450</name>
</gene>
<sequence>MKKRTQWILLSILILLLVLFGLHRFYVYIQQDIWIEEKSAIQSAKQQTSIISVDKTWKSVWDEVCWVIKGKNENGEELMVWLPESGEAHEELLANGKSEQQIRNIINQSLPGIRIVRLMPGIYEDEYVWQLFYKEEEHHYYQFFRFSDGSALPDKFTLPNR</sequence>
<dbReference type="Pfam" id="PF17881">
    <property type="entry name" value="TseB"/>
    <property type="match status" value="1"/>
</dbReference>
<organism evidence="2 3">
    <name type="scientific">Paenibacillus lentus</name>
    <dbReference type="NCBI Taxonomy" id="1338368"/>
    <lineage>
        <taxon>Bacteria</taxon>
        <taxon>Bacillati</taxon>
        <taxon>Bacillota</taxon>
        <taxon>Bacilli</taxon>
        <taxon>Bacillales</taxon>
        <taxon>Paenibacillaceae</taxon>
        <taxon>Paenibacillus</taxon>
    </lineage>
</organism>
<dbReference type="KEGG" id="plen:EIM92_14450"/>
<protein>
    <recommendedName>
        <fullName evidence="1">Cell wall elongation regulator TseB-like domain-containing protein</fullName>
    </recommendedName>
</protein>
<evidence type="ECO:0000259" key="1">
    <source>
        <dbReference type="Pfam" id="PF17881"/>
    </source>
</evidence>
<dbReference type="SUPFAM" id="SSF54403">
    <property type="entry name" value="Cystatin/monellin"/>
    <property type="match status" value="2"/>
</dbReference>
<dbReference type="Gene3D" id="3.10.450.40">
    <property type="match status" value="2"/>
</dbReference>
<dbReference type="RefSeq" id="WP_125083246.1">
    <property type="nucleotide sequence ID" value="NZ_CP034248.1"/>
</dbReference>
<dbReference type="InterPro" id="IPR041401">
    <property type="entry name" value="TseB-like_dom"/>
</dbReference>
<dbReference type="EMBL" id="CP034248">
    <property type="protein sequence ID" value="AZK47210.1"/>
    <property type="molecule type" value="Genomic_DNA"/>
</dbReference>
<dbReference type="Proteomes" id="UP000273145">
    <property type="component" value="Chromosome"/>
</dbReference>
<proteinExistence type="predicted"/>
<evidence type="ECO:0000313" key="3">
    <source>
        <dbReference type="Proteomes" id="UP000273145"/>
    </source>
</evidence>
<accession>A0A3Q8SBY5</accession>